<name>A0A095VT82_9GAMM</name>
<dbReference type="PANTHER" id="PTHR43713:SF3">
    <property type="entry name" value="GLUTAMATE-1-SEMIALDEHYDE 2,1-AMINOMUTASE 1, CHLOROPLASTIC-RELATED"/>
    <property type="match status" value="1"/>
</dbReference>
<sequence length="433" mass="46324">MVTSQALFERANAHIPGGVNSPVRAFKAVGGTPVFIDRADGAYLFDTDGNRYIDYVLSWGPMIMGHNHPEVREAVVRQAEKGLSFGAPTELETQLADRICDIMPNMDMVRMVNSGTEATMSAIRLARGYTNRDKIVKFEGCYHGHSDSLLIKAGSGALTLGVPSSPGVPACLAEHTITLTYNDTEGLRQCFAEHGDKIACLIVEPVTGNMNCVLPKPEFLTAMREVCNESGAVFILDEVMTGFRFGPHGAQGHYGIEADITTLGKILGGGMPVGAFGGKRRIMEHIAPLGPVYQAGTLSGNPIAMAAGLATMDIITRPGFYQPIFDRTARLCHGLEAAADSAGVPFTTNHAGTMFGGFFTDAPKVENYADVMACDTKTFGRFFHRMLEHGVYLAPASYEAGFMSAAHTDEDIDKTIEAANIVFHMIAAGSSGA</sequence>
<dbReference type="NCBIfam" id="NF000818">
    <property type="entry name" value="PRK00062.1"/>
    <property type="match status" value="1"/>
</dbReference>
<keyword evidence="8" id="KW-0032">Aminotransferase</keyword>
<dbReference type="GO" id="GO:0006782">
    <property type="term" value="P:protoporphyrinogen IX biosynthetic process"/>
    <property type="evidence" value="ECO:0007669"/>
    <property type="project" value="UniProtKB-UniRule"/>
</dbReference>
<dbReference type="GO" id="GO:0042286">
    <property type="term" value="F:glutamate-1-semialdehyde 2,1-aminomutase activity"/>
    <property type="evidence" value="ECO:0007669"/>
    <property type="project" value="UniProtKB-UniRule"/>
</dbReference>
<keyword evidence="9" id="KW-1185">Reference proteome</keyword>
<dbReference type="GO" id="GO:0008483">
    <property type="term" value="F:transaminase activity"/>
    <property type="evidence" value="ECO:0007669"/>
    <property type="project" value="UniProtKB-KW"/>
</dbReference>
<dbReference type="AlphaFoldDB" id="A0A095VT82"/>
<feature type="modified residue" description="N6-(pyridoxal phosphate)lysine" evidence="7">
    <location>
        <position position="265"/>
    </location>
</feature>
<dbReference type="PROSITE" id="PS00600">
    <property type="entry name" value="AA_TRANSFER_CLASS_3"/>
    <property type="match status" value="1"/>
</dbReference>
<dbReference type="EC" id="5.4.3.8" evidence="7"/>
<accession>A0A095VT82</accession>
<dbReference type="EMBL" id="AUVB01000024">
    <property type="protein sequence ID" value="KGE04560.1"/>
    <property type="molecule type" value="Genomic_DNA"/>
</dbReference>
<keyword evidence="5 7" id="KW-0413">Isomerase</keyword>
<evidence type="ECO:0000313" key="8">
    <source>
        <dbReference type="EMBL" id="KGE04560.1"/>
    </source>
</evidence>
<keyword evidence="8" id="KW-0808">Transferase</keyword>
<evidence type="ECO:0000256" key="2">
    <source>
        <dbReference type="ARBA" id="ARBA00004819"/>
    </source>
</evidence>
<comment type="caution">
    <text evidence="8">The sequence shown here is derived from an EMBL/GenBank/DDBJ whole genome shotgun (WGS) entry which is preliminary data.</text>
</comment>
<dbReference type="GO" id="GO:0030170">
    <property type="term" value="F:pyridoxal phosphate binding"/>
    <property type="evidence" value="ECO:0007669"/>
    <property type="project" value="InterPro"/>
</dbReference>
<dbReference type="STRING" id="1265313.HRUBRA_00899"/>
<dbReference type="HOGENOM" id="CLU_016922_1_5_6"/>
<comment type="subunit">
    <text evidence="7">Homodimer.</text>
</comment>
<dbReference type="InterPro" id="IPR015422">
    <property type="entry name" value="PyrdxlP-dep_Trfase_small"/>
</dbReference>
<gene>
    <name evidence="7" type="primary">hemL</name>
    <name evidence="8" type="ORF">HRUBRA_00899</name>
</gene>
<dbReference type="FunFam" id="3.40.640.10:FF:000021">
    <property type="entry name" value="Glutamate-1-semialdehyde 2,1-aminomutase"/>
    <property type="match status" value="1"/>
</dbReference>
<evidence type="ECO:0000256" key="5">
    <source>
        <dbReference type="ARBA" id="ARBA00023235"/>
    </source>
</evidence>
<comment type="pathway">
    <text evidence="2">Porphyrin-containing compound metabolism; protoporphyrin-IX biosynthesis; 5-aminolevulinate from L-glutamyl-tRNA(Glu): step 2/2.</text>
</comment>
<keyword evidence="6 7" id="KW-0627">Porphyrin biosynthesis</keyword>
<dbReference type="OrthoDB" id="9801052at2"/>
<keyword evidence="7" id="KW-0963">Cytoplasm</keyword>
<comment type="subcellular location">
    <subcellularLocation>
        <location evidence="7">Cytoplasm</location>
    </subcellularLocation>
</comment>
<dbReference type="InterPro" id="IPR049704">
    <property type="entry name" value="Aminotrans_3_PPA_site"/>
</dbReference>
<dbReference type="Gene3D" id="3.90.1150.10">
    <property type="entry name" value="Aspartate Aminotransferase, domain 1"/>
    <property type="match status" value="1"/>
</dbReference>
<dbReference type="PANTHER" id="PTHR43713">
    <property type="entry name" value="GLUTAMATE-1-SEMIALDEHYDE 2,1-AMINOMUTASE"/>
    <property type="match status" value="1"/>
</dbReference>
<dbReference type="HAMAP" id="MF_00375">
    <property type="entry name" value="HemL_aminotrans_3"/>
    <property type="match status" value="1"/>
</dbReference>
<dbReference type="RefSeq" id="WP_035514594.1">
    <property type="nucleotide sequence ID" value="NZ_KN234749.1"/>
</dbReference>
<dbReference type="GO" id="GO:0005737">
    <property type="term" value="C:cytoplasm"/>
    <property type="evidence" value="ECO:0007669"/>
    <property type="project" value="UniProtKB-SubCell"/>
</dbReference>
<evidence type="ECO:0000256" key="7">
    <source>
        <dbReference type="HAMAP-Rule" id="MF_00375"/>
    </source>
</evidence>
<dbReference type="Gene3D" id="3.40.640.10">
    <property type="entry name" value="Type I PLP-dependent aspartate aminotransferase-like (Major domain)"/>
    <property type="match status" value="1"/>
</dbReference>
<proteinExistence type="inferred from homology"/>
<dbReference type="InterPro" id="IPR005814">
    <property type="entry name" value="Aminotrans_3"/>
</dbReference>
<dbReference type="Proteomes" id="UP000029640">
    <property type="component" value="Unassembled WGS sequence"/>
</dbReference>
<evidence type="ECO:0000256" key="6">
    <source>
        <dbReference type="ARBA" id="ARBA00023244"/>
    </source>
</evidence>
<dbReference type="InterPro" id="IPR015424">
    <property type="entry name" value="PyrdxlP-dep_Trfase"/>
</dbReference>
<comment type="cofactor">
    <cofactor evidence="1 7">
        <name>pyridoxal 5'-phosphate</name>
        <dbReference type="ChEBI" id="CHEBI:597326"/>
    </cofactor>
</comment>
<dbReference type="PATRIC" id="fig|1265313.6.peg.891"/>
<dbReference type="InterPro" id="IPR004639">
    <property type="entry name" value="4pyrrol_synth_GluAld_NH2Trfase"/>
</dbReference>
<comment type="similarity">
    <text evidence="3 7">Belongs to the class-III pyridoxal-phosphate-dependent aminotransferase family. HemL subfamily.</text>
</comment>
<evidence type="ECO:0000256" key="3">
    <source>
        <dbReference type="ARBA" id="ARBA00008981"/>
    </source>
</evidence>
<dbReference type="InterPro" id="IPR015421">
    <property type="entry name" value="PyrdxlP-dep_Trfase_major"/>
</dbReference>
<dbReference type="NCBIfam" id="TIGR00713">
    <property type="entry name" value="hemL"/>
    <property type="match status" value="1"/>
</dbReference>
<dbReference type="Pfam" id="PF00202">
    <property type="entry name" value="Aminotran_3"/>
    <property type="match status" value="1"/>
</dbReference>
<dbReference type="eggNOG" id="COG0001">
    <property type="taxonomic scope" value="Bacteria"/>
</dbReference>
<organism evidence="8 9">
    <name type="scientific">Pseudohaliea rubra DSM 19751</name>
    <dbReference type="NCBI Taxonomy" id="1265313"/>
    <lineage>
        <taxon>Bacteria</taxon>
        <taxon>Pseudomonadati</taxon>
        <taxon>Pseudomonadota</taxon>
        <taxon>Gammaproteobacteria</taxon>
        <taxon>Cellvibrionales</taxon>
        <taxon>Halieaceae</taxon>
        <taxon>Pseudohaliea</taxon>
    </lineage>
</organism>
<evidence type="ECO:0000256" key="4">
    <source>
        <dbReference type="ARBA" id="ARBA00022898"/>
    </source>
</evidence>
<dbReference type="UniPathway" id="UPA00251">
    <property type="reaction ID" value="UER00317"/>
</dbReference>
<keyword evidence="4 7" id="KW-0663">Pyridoxal phosphate</keyword>
<evidence type="ECO:0000256" key="1">
    <source>
        <dbReference type="ARBA" id="ARBA00001933"/>
    </source>
</evidence>
<comment type="catalytic activity">
    <reaction evidence="7">
        <text>(S)-4-amino-5-oxopentanoate = 5-aminolevulinate</text>
        <dbReference type="Rhea" id="RHEA:14265"/>
        <dbReference type="ChEBI" id="CHEBI:57501"/>
        <dbReference type="ChEBI" id="CHEBI:356416"/>
        <dbReference type="EC" id="5.4.3.8"/>
    </reaction>
</comment>
<evidence type="ECO:0000313" key="9">
    <source>
        <dbReference type="Proteomes" id="UP000029640"/>
    </source>
</evidence>
<reference evidence="8 9" key="1">
    <citation type="journal article" date="2014" name="Genome Announc.">
        <title>Genome Sequence of Gammaproteobacterial Pseudohaliea rubra Type Strain DSM 19751, Isolated from Coastal Seawater of the Mediterranean Sea.</title>
        <authorList>
            <person name="Spring S."/>
            <person name="Fiebig A."/>
            <person name="Riedel T."/>
            <person name="Goker M."/>
            <person name="Klenk H.P."/>
        </authorList>
    </citation>
    <scope>NUCLEOTIDE SEQUENCE [LARGE SCALE GENOMIC DNA]</scope>
    <source>
        <strain evidence="8 9">DSM 19751</strain>
    </source>
</reference>
<dbReference type="SUPFAM" id="SSF53383">
    <property type="entry name" value="PLP-dependent transferases"/>
    <property type="match status" value="1"/>
</dbReference>
<protein>
    <recommendedName>
        <fullName evidence="7">Glutamate-1-semialdehyde 2,1-aminomutase</fullName>
        <shortName evidence="7">GSA</shortName>
        <ecNumber evidence="7">5.4.3.8</ecNumber>
    </recommendedName>
    <alternativeName>
        <fullName evidence="7">Glutamate-1-semialdehyde aminotransferase</fullName>
        <shortName evidence="7">GSA-AT</shortName>
    </alternativeName>
</protein>
<dbReference type="CDD" id="cd00610">
    <property type="entry name" value="OAT_like"/>
    <property type="match status" value="1"/>
</dbReference>